<dbReference type="InterPro" id="IPR005135">
    <property type="entry name" value="Endo/exonuclease/phosphatase"/>
</dbReference>
<comment type="caution">
    <text evidence="2">The sequence shown here is derived from an EMBL/GenBank/DDBJ whole genome shotgun (WGS) entry which is preliminary data.</text>
</comment>
<protein>
    <recommendedName>
        <fullName evidence="1">Endonuclease/exonuclease/phosphatase domain-containing protein</fullName>
    </recommendedName>
</protein>
<dbReference type="PANTHER" id="PTHR47510:SF3">
    <property type="entry name" value="ENDO_EXONUCLEASE_PHOSPHATASE DOMAIN-CONTAINING PROTEIN"/>
    <property type="match status" value="1"/>
</dbReference>
<dbReference type="EMBL" id="JAOPHQ010006559">
    <property type="protein sequence ID" value="KAK0131189.1"/>
    <property type="molecule type" value="Genomic_DNA"/>
</dbReference>
<dbReference type="SUPFAM" id="SSF56219">
    <property type="entry name" value="DNase I-like"/>
    <property type="match status" value="1"/>
</dbReference>
<dbReference type="PANTHER" id="PTHR47510">
    <property type="entry name" value="REVERSE TRANSCRIPTASE DOMAIN-CONTAINING PROTEIN"/>
    <property type="match status" value="1"/>
</dbReference>
<dbReference type="Proteomes" id="UP001174136">
    <property type="component" value="Unassembled WGS sequence"/>
</dbReference>
<proteinExistence type="predicted"/>
<evidence type="ECO:0000259" key="1">
    <source>
        <dbReference type="Pfam" id="PF03372"/>
    </source>
</evidence>
<organism evidence="2 3">
    <name type="scientific">Merluccius polli</name>
    <name type="common">Benguela hake</name>
    <name type="synonym">Merluccius cadenati</name>
    <dbReference type="NCBI Taxonomy" id="89951"/>
    <lineage>
        <taxon>Eukaryota</taxon>
        <taxon>Metazoa</taxon>
        <taxon>Chordata</taxon>
        <taxon>Craniata</taxon>
        <taxon>Vertebrata</taxon>
        <taxon>Euteleostomi</taxon>
        <taxon>Actinopterygii</taxon>
        <taxon>Neopterygii</taxon>
        <taxon>Teleostei</taxon>
        <taxon>Neoteleostei</taxon>
        <taxon>Acanthomorphata</taxon>
        <taxon>Zeiogadaria</taxon>
        <taxon>Gadariae</taxon>
        <taxon>Gadiformes</taxon>
        <taxon>Gadoidei</taxon>
        <taxon>Merlucciidae</taxon>
        <taxon>Merluccius</taxon>
    </lineage>
</organism>
<gene>
    <name evidence="2" type="ORF">N1851_034115</name>
</gene>
<keyword evidence="3" id="KW-1185">Reference proteome</keyword>
<evidence type="ECO:0000313" key="2">
    <source>
        <dbReference type="EMBL" id="KAK0131189.1"/>
    </source>
</evidence>
<sequence>MSGKRALKADSFSVCRLHSARSVDTLQINWEEERRGEEVRRGCGRMCCRASWVFCCNFSTFTFSCNHERPLPAFSSTIWSFWQSSMKPSIRLANSTTYWIASVIFTAHSCHITSLGFKGKTPHQAHYTYMGAGRLNRRDRRSCGRGTGSSPLDGRLYEGVPGVLLQLLLQVLTRLHVGFGDVLGKISNISPEIWNNNSEIARTNSQKVVNKRKRGKKGGVRQRLRRQLHNNRIPLPSIILANVQSLRNKIDGLHGHVTHLREYRDACLLGFTETWLSASDSDASLDLTGFGAPIRLDRDSEVTHKKQGGGVCLYINRRWCNNFTVCEKLCLPDIELLSVSLRPFYLPREFPRVYVTIVYIHPRANVEVAANTISRVIQSLQSNSPDAPNIILGDFNRCNLKKTLNSFYQYVNCPTRYEKTLDLCYGSIKGAYRSVAGPPLGSSDHNTVHLHPVYKTVLRREKVRSRQVMLWNEESSLALQGCFDCTDWSVFTDSSDDIDELTDVVCSYISFCRDNVIPTKVVKVFPNNKPWTSSDLKGLFQKRKNAFKEGNVTEVREIKKEIRSEIKRSKLVYKDKIEAELGSNNLKQAWNVYTHYSPSSSMDTVGDMSPLLNEQ</sequence>
<dbReference type="AlphaFoldDB" id="A0AA47M082"/>
<accession>A0AA47M082</accession>
<reference evidence="2" key="1">
    <citation type="journal article" date="2023" name="Front. Mar. Sci.">
        <title>A new Merluccius polli reference genome to investigate the effects of global change in West African waters.</title>
        <authorList>
            <person name="Mateo J.L."/>
            <person name="Blanco-Fernandez C."/>
            <person name="Garcia-Vazquez E."/>
            <person name="Machado-Schiaffino G."/>
        </authorList>
    </citation>
    <scope>NUCLEOTIDE SEQUENCE</scope>
    <source>
        <strain evidence="2">C29</strain>
        <tissue evidence="2">Fin</tissue>
    </source>
</reference>
<name>A0AA47M082_MERPO</name>
<dbReference type="InterPro" id="IPR036691">
    <property type="entry name" value="Endo/exonu/phosph_ase_sf"/>
</dbReference>
<feature type="domain" description="Endonuclease/exonuclease/phosphatase" evidence="1">
    <location>
        <begin position="241"/>
        <end position="445"/>
    </location>
</feature>
<evidence type="ECO:0000313" key="3">
    <source>
        <dbReference type="Proteomes" id="UP001174136"/>
    </source>
</evidence>
<dbReference type="Pfam" id="PF03372">
    <property type="entry name" value="Exo_endo_phos"/>
    <property type="match status" value="1"/>
</dbReference>
<dbReference type="Gene3D" id="3.60.10.10">
    <property type="entry name" value="Endonuclease/exonuclease/phosphatase"/>
    <property type="match status" value="1"/>
</dbReference>